<dbReference type="AlphaFoldDB" id="A0A1A9AMY0"/>
<name>A0A1A9AMY0_PLAOA</name>
<evidence type="ECO:0000313" key="4">
    <source>
        <dbReference type="EMBL" id="SBT57576.1"/>
    </source>
</evidence>
<evidence type="ECO:0000313" key="6">
    <source>
        <dbReference type="Proteomes" id="UP000078555"/>
    </source>
</evidence>
<evidence type="ECO:0000256" key="2">
    <source>
        <dbReference type="SAM" id="Phobius"/>
    </source>
</evidence>
<dbReference type="Proteomes" id="UP000078555">
    <property type="component" value="Unassembled WGS sequence"/>
</dbReference>
<organism evidence="4 6">
    <name type="scientific">Plasmodium ovale wallikeri</name>
    <dbReference type="NCBI Taxonomy" id="864142"/>
    <lineage>
        <taxon>Eukaryota</taxon>
        <taxon>Sar</taxon>
        <taxon>Alveolata</taxon>
        <taxon>Apicomplexa</taxon>
        <taxon>Aconoidasida</taxon>
        <taxon>Haemosporida</taxon>
        <taxon>Plasmodiidae</taxon>
        <taxon>Plasmodium</taxon>
        <taxon>Plasmodium (Plasmodium)</taxon>
    </lineage>
</organism>
<keyword evidence="2" id="KW-0472">Membrane</keyword>
<feature type="region of interest" description="Disordered" evidence="1">
    <location>
        <begin position="144"/>
        <end position="165"/>
    </location>
</feature>
<dbReference type="EMBL" id="FLRD01001565">
    <property type="protein sequence ID" value="SBT57576.1"/>
    <property type="molecule type" value="Genomic_DNA"/>
</dbReference>
<dbReference type="EMBL" id="FLRE01001828">
    <property type="protein sequence ID" value="SBT57383.1"/>
    <property type="molecule type" value="Genomic_DNA"/>
</dbReference>
<evidence type="ECO:0000313" key="5">
    <source>
        <dbReference type="Proteomes" id="UP000078550"/>
    </source>
</evidence>
<reference evidence="5 6" key="2">
    <citation type="submission" date="2016-05" db="EMBL/GenBank/DDBJ databases">
        <authorList>
            <person name="Naeem Raeece"/>
        </authorList>
    </citation>
    <scope>NUCLEOTIDE SEQUENCE [LARGE SCALE GENOMIC DNA]</scope>
</reference>
<gene>
    <name evidence="4" type="ORF">POVWA1_082410</name>
    <name evidence="3" type="ORF">POVWA2_079160</name>
</gene>
<reference evidence="4" key="1">
    <citation type="submission" date="2016-05" db="EMBL/GenBank/DDBJ databases">
        <authorList>
            <person name="Lavstsen T."/>
            <person name="Jespersen J.S."/>
        </authorList>
    </citation>
    <scope>NUCLEOTIDE SEQUENCE [LARGE SCALE GENOMIC DNA]</scope>
</reference>
<evidence type="ECO:0000313" key="3">
    <source>
        <dbReference type="EMBL" id="SBT57383.1"/>
    </source>
</evidence>
<proteinExistence type="predicted"/>
<feature type="compositionally biased region" description="Polar residues" evidence="1">
    <location>
        <begin position="144"/>
        <end position="162"/>
    </location>
</feature>
<keyword evidence="2" id="KW-1133">Transmembrane helix</keyword>
<dbReference type="Proteomes" id="UP000078550">
    <property type="component" value="Unassembled WGS sequence"/>
</dbReference>
<feature type="region of interest" description="Disordered" evidence="1">
    <location>
        <begin position="195"/>
        <end position="214"/>
    </location>
</feature>
<protein>
    <submittedName>
        <fullName evidence="4">PIR Superfamily Protein</fullName>
    </submittedName>
</protein>
<sequence length="476" mass="53036">MAGGSVSVVFLDEKNYDDLYCFEKYVEIVEGVEGIINKLDKSKKEDQGFHSNCNELSIYVEKKKGEHEKCFGKNESQDFTSIEYLLDVTVPKYKYYNNCETLSIPDVKVPIKVEHKTITPCKGITCKNELLQRIKEVKAQECSNDNSCRSSSLALTTSQDSGTPVAGELEEVTAETTTFSPVTGDTVAELVSDVLESPDEPEDSSNNHSTEDSALSGILSLGSTVLEEIGTYVEESENVIDMVSEKFAQYERQEPGSIKKLFMGLISFFTQALNNLTSLKLFDTNDAAVNSFIEGQELPEQSISGEQRLQQNQPYTQNFHSKNGHHSGQIHNLANAHREAHASLSHTHRHIRNINDVSTGLAIFSGAETGGDGTVLLGHNGNLDSADGGTPSVFGIKSFKTSISLFLIILALTTITVLLIKYTVMGEYRDKEKRKREEMRAELDRIMNQWLFSETDSIYLSYNTFPQQQYESAYQI</sequence>
<keyword evidence="6" id="KW-1185">Reference proteome</keyword>
<keyword evidence="2" id="KW-0812">Transmembrane</keyword>
<evidence type="ECO:0000256" key="1">
    <source>
        <dbReference type="SAM" id="MobiDB-lite"/>
    </source>
</evidence>
<accession>A0A1A9AMY0</accession>
<feature type="transmembrane region" description="Helical" evidence="2">
    <location>
        <begin position="403"/>
        <end position="424"/>
    </location>
</feature>